<accession>A7MDV5</accession>
<keyword evidence="1" id="KW-1133">Transmembrane helix</keyword>
<evidence type="ECO:0000256" key="1">
    <source>
        <dbReference type="SAM" id="Phobius"/>
    </source>
</evidence>
<dbReference type="AlphaFoldDB" id="A7MDV5"/>
<dbReference type="EMBL" id="CP000095">
    <property type="protein sequence ID" value="ABU24043.1"/>
    <property type="molecule type" value="Genomic_DNA"/>
</dbReference>
<feature type="transmembrane region" description="Helical" evidence="1">
    <location>
        <begin position="29"/>
        <end position="50"/>
    </location>
</feature>
<dbReference type="HOGENOM" id="CLU_197553_0_0_3"/>
<keyword evidence="3" id="KW-1185">Reference proteome</keyword>
<sequence>MYYQLLFINNIYFLLIKDILLDMTINNPIFIFALITVIWFIPGILVRRINELKQIKKSKKRQADAINKLYPNSKDSSN</sequence>
<evidence type="ECO:0000313" key="2">
    <source>
        <dbReference type="EMBL" id="ABU24043.1"/>
    </source>
</evidence>
<keyword evidence="1" id="KW-0812">Transmembrane</keyword>
<proteinExistence type="predicted"/>
<dbReference type="PhylomeDB" id="A7MDV5"/>
<protein>
    <submittedName>
        <fullName evidence="2">Uncharacterized protein</fullName>
    </submittedName>
</protein>
<gene>
    <name evidence="2" type="ordered locus">PMN2A_2120</name>
</gene>
<evidence type="ECO:0000313" key="3">
    <source>
        <dbReference type="Proteomes" id="UP000002535"/>
    </source>
</evidence>
<keyword evidence="1" id="KW-0472">Membrane</keyword>
<reference evidence="2 3" key="1">
    <citation type="journal article" date="2007" name="PLoS Genet.">
        <title>Patterns and implications of gene gain and loss in the evolution of Prochlorococcus.</title>
        <authorList>
            <person name="Kettler G.C."/>
            <person name="Martiny A.C."/>
            <person name="Huang K."/>
            <person name="Zucker J."/>
            <person name="Coleman M.L."/>
            <person name="Rodrigue S."/>
            <person name="Chen F."/>
            <person name="Lapidus A."/>
            <person name="Ferriera S."/>
            <person name="Johnson J."/>
            <person name="Steglich C."/>
            <person name="Church G.M."/>
            <person name="Richardson P."/>
            <person name="Chisholm S.W."/>
        </authorList>
    </citation>
    <scope>NUCLEOTIDE SEQUENCE [LARGE SCALE GENOMIC DNA]</scope>
    <source>
        <strain evidence="2 3">NATL2A</strain>
    </source>
</reference>
<name>A7MDV5_PROMT</name>
<dbReference type="KEGG" id="pmn:PMN2A_2120"/>
<dbReference type="STRING" id="59920.PMN2A_2120"/>
<dbReference type="Proteomes" id="UP000002535">
    <property type="component" value="Chromosome"/>
</dbReference>
<organism evidence="2 3">
    <name type="scientific">Prochlorococcus marinus (strain NATL2A)</name>
    <dbReference type="NCBI Taxonomy" id="59920"/>
    <lineage>
        <taxon>Bacteria</taxon>
        <taxon>Bacillati</taxon>
        <taxon>Cyanobacteriota</taxon>
        <taxon>Cyanophyceae</taxon>
        <taxon>Synechococcales</taxon>
        <taxon>Prochlorococcaceae</taxon>
        <taxon>Prochlorococcus</taxon>
    </lineage>
</organism>